<dbReference type="SUPFAM" id="SSF46689">
    <property type="entry name" value="Homeodomain-like"/>
    <property type="match status" value="2"/>
</dbReference>
<dbReference type="PRINTS" id="PR00032">
    <property type="entry name" value="HTHARAC"/>
</dbReference>
<evidence type="ECO:0000256" key="3">
    <source>
        <dbReference type="ARBA" id="ARBA00023163"/>
    </source>
</evidence>
<evidence type="ECO:0000313" key="5">
    <source>
        <dbReference type="EMBL" id="SFQ83022.1"/>
    </source>
</evidence>
<dbReference type="Pfam" id="PF02311">
    <property type="entry name" value="AraC_binding"/>
    <property type="match status" value="1"/>
</dbReference>
<keyword evidence="3" id="KW-0804">Transcription</keyword>
<dbReference type="PANTHER" id="PTHR43280:SF28">
    <property type="entry name" value="HTH-TYPE TRANSCRIPTIONAL ACTIVATOR RHAS"/>
    <property type="match status" value="1"/>
</dbReference>
<gene>
    <name evidence="5" type="ORF">SAMN02745910_03981</name>
</gene>
<dbReference type="GeneID" id="93712554"/>
<dbReference type="PROSITE" id="PS00041">
    <property type="entry name" value="HTH_ARAC_FAMILY_1"/>
    <property type="match status" value="1"/>
</dbReference>
<dbReference type="InterPro" id="IPR018062">
    <property type="entry name" value="HTH_AraC-typ_CS"/>
</dbReference>
<dbReference type="Pfam" id="PF12833">
    <property type="entry name" value="HTH_18"/>
    <property type="match status" value="1"/>
</dbReference>
<evidence type="ECO:0000256" key="1">
    <source>
        <dbReference type="ARBA" id="ARBA00023015"/>
    </source>
</evidence>
<evidence type="ECO:0000313" key="6">
    <source>
        <dbReference type="Proteomes" id="UP000182762"/>
    </source>
</evidence>
<dbReference type="PROSITE" id="PS01124">
    <property type="entry name" value="HTH_ARAC_FAMILY_2"/>
    <property type="match status" value="1"/>
</dbReference>
<dbReference type="InterPro" id="IPR014710">
    <property type="entry name" value="RmlC-like_jellyroll"/>
</dbReference>
<reference evidence="5 6" key="1">
    <citation type="submission" date="2016-10" db="EMBL/GenBank/DDBJ databases">
        <authorList>
            <person name="Varghese N."/>
            <person name="Submissions S."/>
        </authorList>
    </citation>
    <scope>NUCLEOTIDE SEQUENCE [LARGE SCALE GENOMIC DNA]</scope>
    <source>
        <strain evidence="5 6">DSM 13796</strain>
    </source>
</reference>
<dbReference type="SMART" id="SM00342">
    <property type="entry name" value="HTH_ARAC"/>
    <property type="match status" value="1"/>
</dbReference>
<organism evidence="5 6">
    <name type="scientific">Priestia endophytica DSM 13796</name>
    <dbReference type="NCBI Taxonomy" id="1121089"/>
    <lineage>
        <taxon>Bacteria</taxon>
        <taxon>Bacillati</taxon>
        <taxon>Bacillota</taxon>
        <taxon>Bacilli</taxon>
        <taxon>Bacillales</taxon>
        <taxon>Bacillaceae</taxon>
        <taxon>Priestia</taxon>
    </lineage>
</organism>
<protein>
    <submittedName>
        <fullName evidence="5">AraC-like ligand binding domain-containing protein</fullName>
    </submittedName>
</protein>
<dbReference type="InterPro" id="IPR037923">
    <property type="entry name" value="HTH-like"/>
</dbReference>
<name>A0A1I6BQ01_9BACI</name>
<dbReference type="Proteomes" id="UP000182762">
    <property type="component" value="Unassembled WGS sequence"/>
</dbReference>
<dbReference type="RefSeq" id="WP_061804886.1">
    <property type="nucleotide sequence ID" value="NZ_FOXX01000012.1"/>
</dbReference>
<dbReference type="Gene3D" id="2.60.120.10">
    <property type="entry name" value="Jelly Rolls"/>
    <property type="match status" value="1"/>
</dbReference>
<dbReference type="InterPro" id="IPR009057">
    <property type="entry name" value="Homeodomain-like_sf"/>
</dbReference>
<dbReference type="SUPFAM" id="SSF51215">
    <property type="entry name" value="Regulatory protein AraC"/>
    <property type="match status" value="1"/>
</dbReference>
<evidence type="ECO:0000256" key="2">
    <source>
        <dbReference type="ARBA" id="ARBA00023125"/>
    </source>
</evidence>
<keyword evidence="2" id="KW-0238">DNA-binding</keyword>
<dbReference type="PANTHER" id="PTHR43280">
    <property type="entry name" value="ARAC-FAMILY TRANSCRIPTIONAL REGULATOR"/>
    <property type="match status" value="1"/>
</dbReference>
<sequence>MKSVSLHRHDFQEFVLITKGSCIHQFKDFSMPLIPGDVFLVPPHEKHAYNIETPVSMYNCQFYPDQIADWWNEQFGSMLSNLSMPEDDSPIYPADLNRQHIIHLSVQDAKRVEMMMDIMLKEQIEQGFAFQQVKQDYLNIILIIISRARLQQYASNPKKEHLSQDIVIASQQFIEENLAEQINFSDYACTNSVSPGYFRAIFKAATGLPPVEYLNRLRIVRAIEYLKDQTMPISDVAAAVGIYDANYFSRLFRKFIGYSPREFRNRVKEEL</sequence>
<dbReference type="InterPro" id="IPR003313">
    <property type="entry name" value="AraC-bd"/>
</dbReference>
<dbReference type="InterPro" id="IPR020449">
    <property type="entry name" value="Tscrpt_reg_AraC-type_HTH"/>
</dbReference>
<dbReference type="InterPro" id="IPR018060">
    <property type="entry name" value="HTH_AraC"/>
</dbReference>
<dbReference type="EMBL" id="FOXX01000012">
    <property type="protein sequence ID" value="SFQ83022.1"/>
    <property type="molecule type" value="Genomic_DNA"/>
</dbReference>
<proteinExistence type="predicted"/>
<keyword evidence="6" id="KW-1185">Reference proteome</keyword>
<comment type="caution">
    <text evidence="5">The sequence shown here is derived from an EMBL/GenBank/DDBJ whole genome shotgun (WGS) entry which is preliminary data.</text>
</comment>
<evidence type="ECO:0000259" key="4">
    <source>
        <dbReference type="PROSITE" id="PS01124"/>
    </source>
</evidence>
<keyword evidence="1" id="KW-0805">Transcription regulation</keyword>
<accession>A0A1I6BQ01</accession>
<dbReference type="Gene3D" id="1.10.10.60">
    <property type="entry name" value="Homeodomain-like"/>
    <property type="match status" value="2"/>
</dbReference>
<feature type="domain" description="HTH araC/xylS-type" evidence="4">
    <location>
        <begin position="168"/>
        <end position="266"/>
    </location>
</feature>